<dbReference type="GO" id="GO:0016926">
    <property type="term" value="P:protein desumoylation"/>
    <property type="evidence" value="ECO:0007669"/>
    <property type="project" value="TreeGrafter"/>
</dbReference>
<evidence type="ECO:0000313" key="7">
    <source>
        <dbReference type="Proteomes" id="UP000516437"/>
    </source>
</evidence>
<dbReference type="GO" id="GO:0016929">
    <property type="term" value="F:deSUMOylase activity"/>
    <property type="evidence" value="ECO:0007669"/>
    <property type="project" value="TreeGrafter"/>
</dbReference>
<dbReference type="Pfam" id="PF02902">
    <property type="entry name" value="Peptidase_C48"/>
    <property type="match status" value="1"/>
</dbReference>
<dbReference type="PROSITE" id="PS50600">
    <property type="entry name" value="ULP_PROTEASE"/>
    <property type="match status" value="1"/>
</dbReference>
<organism evidence="6 7">
    <name type="scientific">Morella rubra</name>
    <name type="common">Chinese bayberry</name>
    <dbReference type="NCBI Taxonomy" id="262757"/>
    <lineage>
        <taxon>Eukaryota</taxon>
        <taxon>Viridiplantae</taxon>
        <taxon>Streptophyta</taxon>
        <taxon>Embryophyta</taxon>
        <taxon>Tracheophyta</taxon>
        <taxon>Spermatophyta</taxon>
        <taxon>Magnoliopsida</taxon>
        <taxon>eudicotyledons</taxon>
        <taxon>Gunneridae</taxon>
        <taxon>Pentapetalae</taxon>
        <taxon>rosids</taxon>
        <taxon>fabids</taxon>
        <taxon>Fagales</taxon>
        <taxon>Myricaceae</taxon>
        <taxon>Morella</taxon>
    </lineage>
</organism>
<name>A0A6A1VMV8_9ROSI</name>
<evidence type="ECO:0000259" key="5">
    <source>
        <dbReference type="PROSITE" id="PS50600"/>
    </source>
</evidence>
<dbReference type="SUPFAM" id="SSF54001">
    <property type="entry name" value="Cysteine proteinases"/>
    <property type="match status" value="1"/>
</dbReference>
<evidence type="ECO:0000256" key="1">
    <source>
        <dbReference type="ARBA" id="ARBA00005234"/>
    </source>
</evidence>
<dbReference type="EMBL" id="RXIC02000023">
    <property type="protein sequence ID" value="KAB1213985.1"/>
    <property type="molecule type" value="Genomic_DNA"/>
</dbReference>
<keyword evidence="4" id="KW-0788">Thiol protease</keyword>
<dbReference type="GO" id="GO:0006508">
    <property type="term" value="P:proteolysis"/>
    <property type="evidence" value="ECO:0007669"/>
    <property type="project" value="UniProtKB-KW"/>
</dbReference>
<proteinExistence type="inferred from homology"/>
<keyword evidence="7" id="KW-1185">Reference proteome</keyword>
<dbReference type="Gene3D" id="3.40.395.10">
    <property type="entry name" value="Adenoviral Proteinase, Chain A"/>
    <property type="match status" value="1"/>
</dbReference>
<reference evidence="6 7" key="1">
    <citation type="journal article" date="2019" name="Plant Biotechnol. J.">
        <title>The red bayberry genome and genetic basis of sex determination.</title>
        <authorList>
            <person name="Jia H.M."/>
            <person name="Jia H.J."/>
            <person name="Cai Q.L."/>
            <person name="Wang Y."/>
            <person name="Zhao H.B."/>
            <person name="Yang W.F."/>
            <person name="Wang G.Y."/>
            <person name="Li Y.H."/>
            <person name="Zhan D.L."/>
            <person name="Shen Y.T."/>
            <person name="Niu Q.F."/>
            <person name="Chang L."/>
            <person name="Qiu J."/>
            <person name="Zhao L."/>
            <person name="Xie H.B."/>
            <person name="Fu W.Y."/>
            <person name="Jin J."/>
            <person name="Li X.W."/>
            <person name="Jiao Y."/>
            <person name="Zhou C.C."/>
            <person name="Tu T."/>
            <person name="Chai C.Y."/>
            <person name="Gao J.L."/>
            <person name="Fan L.J."/>
            <person name="van de Weg E."/>
            <person name="Wang J.Y."/>
            <person name="Gao Z.S."/>
        </authorList>
    </citation>
    <scope>NUCLEOTIDE SEQUENCE [LARGE SCALE GENOMIC DNA]</scope>
    <source>
        <tissue evidence="6">Leaves</tissue>
    </source>
</reference>
<keyword evidence="2 6" id="KW-0645">Protease</keyword>
<dbReference type="PANTHER" id="PTHR12606">
    <property type="entry name" value="SENTRIN/SUMO-SPECIFIC PROTEASE"/>
    <property type="match status" value="1"/>
</dbReference>
<dbReference type="InterPro" id="IPR003653">
    <property type="entry name" value="Peptidase_C48_C"/>
</dbReference>
<evidence type="ECO:0000313" key="6">
    <source>
        <dbReference type="EMBL" id="KAB1213985.1"/>
    </source>
</evidence>
<dbReference type="GO" id="GO:0005634">
    <property type="term" value="C:nucleus"/>
    <property type="evidence" value="ECO:0007669"/>
    <property type="project" value="TreeGrafter"/>
</dbReference>
<protein>
    <submittedName>
        <fullName evidence="6">Ubiquitin-like-specific protease ESD4</fullName>
    </submittedName>
</protein>
<dbReference type="PANTHER" id="PTHR12606:SF1">
    <property type="entry name" value="UBIQUITIN-LIKE-SPECIFIC PROTEASE 1A"/>
    <property type="match status" value="1"/>
</dbReference>
<sequence length="513" mass="58878">MGARTSDRKRGDGCLSFSHAYPSQYSSASHILKKPRLSSMRQAPERPIVPSNSAVARLSRYPEATPRLGREVHAPCRILNYGFSSKCLNRDSGRRTSGVSVKEEALDEMGNILSYKYDKAKDSALRKIRYLKKDKEKEVIELDKEVIELDTDVDTDNEKGGAVSEDSSIEEIEVVEDGREGQSVVSEHREVINGVAASIPELDARVRDRGLLPSSSSVISDSMNGSLRVDHAEKMLDSLQLYSEQDLWSISAYKKLLEAVERRTPKLRKLTFDIEFNEKRRSMLQLLRPAKKPGEDLPREPFLPLTKEEEAEVERAFKSTRRKVLVTHDNSNIEITGEILQCLRPGAWLNDEVINVYLELLKERESREPQKFLKCHFFSTFFYKKLTSGKNGYDYKSVRRWTSQRNLGYGLIECDKIFVPIHKEIHWCLAVINKKDEKLQYLDSLGGMDSQVLKVLARYFVDEVKDKSGKDINISSWTREFVNELPEQENGWVFPYFVSVRHLLSKTLNQFLL</sequence>
<dbReference type="AlphaFoldDB" id="A0A6A1VMV8"/>
<comment type="caution">
    <text evidence="6">The sequence shown here is derived from an EMBL/GenBank/DDBJ whole genome shotgun (WGS) entry which is preliminary data.</text>
</comment>
<keyword evidence="3" id="KW-0378">Hydrolase</keyword>
<dbReference type="Proteomes" id="UP000516437">
    <property type="component" value="Chromosome 5"/>
</dbReference>
<dbReference type="InterPro" id="IPR038765">
    <property type="entry name" value="Papain-like_cys_pep_sf"/>
</dbReference>
<accession>A0A6A1VMV8</accession>
<feature type="domain" description="Ubiquitin-like protease family profile" evidence="5">
    <location>
        <begin position="333"/>
        <end position="513"/>
    </location>
</feature>
<gene>
    <name evidence="6" type="ORF">CJ030_MR5G017248</name>
</gene>
<evidence type="ECO:0000256" key="3">
    <source>
        <dbReference type="ARBA" id="ARBA00022801"/>
    </source>
</evidence>
<evidence type="ECO:0000256" key="2">
    <source>
        <dbReference type="ARBA" id="ARBA00022670"/>
    </source>
</evidence>
<dbReference type="OrthoDB" id="1939479at2759"/>
<evidence type="ECO:0000256" key="4">
    <source>
        <dbReference type="ARBA" id="ARBA00022807"/>
    </source>
</evidence>
<comment type="similarity">
    <text evidence="1">Belongs to the peptidase C48 family.</text>
</comment>